<name>A0A5Q0M302_VARPD</name>
<keyword evidence="2" id="KW-1133">Transmembrane helix</keyword>
<evidence type="ECO:0000256" key="1">
    <source>
        <dbReference type="SAM" id="MobiDB-lite"/>
    </source>
</evidence>
<keyword evidence="2" id="KW-0812">Transmembrane</keyword>
<feature type="region of interest" description="Disordered" evidence="1">
    <location>
        <begin position="1"/>
        <end position="36"/>
    </location>
</feature>
<accession>A0A5Q0M302</accession>
<protein>
    <submittedName>
        <fullName evidence="3">Uncharacterized protein</fullName>
    </submittedName>
</protein>
<proteinExistence type="predicted"/>
<keyword evidence="2" id="KW-0472">Membrane</keyword>
<evidence type="ECO:0000256" key="2">
    <source>
        <dbReference type="SAM" id="Phobius"/>
    </source>
</evidence>
<organism evidence="3 4">
    <name type="scientific">Variovorax paradoxus</name>
    <dbReference type="NCBI Taxonomy" id="34073"/>
    <lineage>
        <taxon>Bacteria</taxon>
        <taxon>Pseudomonadati</taxon>
        <taxon>Pseudomonadota</taxon>
        <taxon>Betaproteobacteria</taxon>
        <taxon>Burkholderiales</taxon>
        <taxon>Comamonadaceae</taxon>
        <taxon>Variovorax</taxon>
    </lineage>
</organism>
<gene>
    <name evidence="3" type="ORF">GFK26_08815</name>
</gene>
<dbReference type="Proteomes" id="UP000326780">
    <property type="component" value="Chromosome"/>
</dbReference>
<evidence type="ECO:0000313" key="3">
    <source>
        <dbReference type="EMBL" id="QFZ82852.1"/>
    </source>
</evidence>
<dbReference type="EMBL" id="CP045644">
    <property type="protein sequence ID" value="QFZ82852.1"/>
    <property type="molecule type" value="Genomic_DNA"/>
</dbReference>
<dbReference type="AlphaFoldDB" id="A0A5Q0M302"/>
<evidence type="ECO:0000313" key="4">
    <source>
        <dbReference type="Proteomes" id="UP000326780"/>
    </source>
</evidence>
<feature type="transmembrane region" description="Helical" evidence="2">
    <location>
        <begin position="87"/>
        <end position="106"/>
    </location>
</feature>
<reference evidence="3 4" key="1">
    <citation type="submission" date="2019-10" db="EMBL/GenBank/DDBJ databases">
        <title>Complete genome sequence of Variovorax paradoxus 5C-2.</title>
        <authorList>
            <person name="Gogoleva N.E."/>
            <person name="Balkin A.S."/>
        </authorList>
    </citation>
    <scope>NUCLEOTIDE SEQUENCE [LARGE SCALE GENOMIC DNA]</scope>
    <source>
        <strain evidence="3 4">5C-2</strain>
    </source>
</reference>
<sequence>MEQPPPQREILRRRSPSVSRADRVHHRKTRPMSDSHVRAQELLLLGQIHGLVQALKEGQDRQSRRMDHFDARFDALDSRLRAVEQRAAVFGAASGGAMAIGTALLIEGIKQWFRGGGPGAN</sequence>